<dbReference type="OrthoDB" id="288933at2"/>
<evidence type="ECO:0000313" key="1">
    <source>
        <dbReference type="EMBL" id="RCS41262.1"/>
    </source>
</evidence>
<dbReference type="InterPro" id="IPR032675">
    <property type="entry name" value="LRR_dom_sf"/>
</dbReference>
<protein>
    <recommendedName>
        <fullName evidence="3">Leucine-rich repeat domain-containing protein</fullName>
    </recommendedName>
</protein>
<name>A0A368KN52_9BACT</name>
<evidence type="ECO:0008006" key="3">
    <source>
        <dbReference type="Google" id="ProtNLM"/>
    </source>
</evidence>
<gene>
    <name evidence="1" type="ORF">DTL42_22100</name>
</gene>
<dbReference type="AlphaFoldDB" id="A0A368KN52"/>
<dbReference type="Gene3D" id="3.80.10.10">
    <property type="entry name" value="Ribonuclease Inhibitor"/>
    <property type="match status" value="2"/>
</dbReference>
<comment type="caution">
    <text evidence="1">The sequence shown here is derived from an EMBL/GenBank/DDBJ whole genome shotgun (WGS) entry which is preliminary data.</text>
</comment>
<dbReference type="RefSeq" id="WP_114372279.1">
    <property type="nucleotide sequence ID" value="NZ_QPEX01000045.1"/>
</dbReference>
<dbReference type="EMBL" id="QPEX01000045">
    <property type="protein sequence ID" value="RCS41262.1"/>
    <property type="molecule type" value="Genomic_DNA"/>
</dbReference>
<sequence>MMNTFTLPGYCCFFSVLFAVPLLQAEERKYESPEIRQAILHLQGNGARVHFNMPRTGAFRPANAQREKEYSVPYTVNLYEMKATAENLSALLVLPQVERLYLSNEFDRSDRTWKTLSQFGELQHLSIMDSLKNEDIEHIAEFSNLQSLEIRLGDVDSSYLWYLEELRNLQRLSIHVDGDDEASFTSLPNMPKLSQLILHLHGTKPVSLDGIENLKELRSLNVNARAIQGSELKGIAKLSHLQLLTLANAEFAASDLEMMFQQLKGLEYLNFTNCKLGTNDLSALKNLSKLQRLQVYNTPIDDDSLATLVDLPELNYMYVRGSDITDDGLKHLAKMPKLNRVYLYHTKVTPEGVKWINEQRPKMKVSAPVQNN</sequence>
<dbReference type="InterPro" id="IPR051341">
    <property type="entry name" value="Zyg-11_UBL_adapter"/>
</dbReference>
<evidence type="ECO:0000313" key="2">
    <source>
        <dbReference type="Proteomes" id="UP000253562"/>
    </source>
</evidence>
<dbReference type="PANTHER" id="PTHR12904">
    <property type="match status" value="1"/>
</dbReference>
<dbReference type="SUPFAM" id="SSF52047">
    <property type="entry name" value="RNI-like"/>
    <property type="match status" value="1"/>
</dbReference>
<accession>A0A368KN52</accession>
<organism evidence="1 2">
    <name type="scientific">Bremerella cremea</name>
    <dbReference type="NCBI Taxonomy" id="1031537"/>
    <lineage>
        <taxon>Bacteria</taxon>
        <taxon>Pseudomonadati</taxon>
        <taxon>Planctomycetota</taxon>
        <taxon>Planctomycetia</taxon>
        <taxon>Pirellulales</taxon>
        <taxon>Pirellulaceae</taxon>
        <taxon>Bremerella</taxon>
    </lineage>
</organism>
<dbReference type="Proteomes" id="UP000253562">
    <property type="component" value="Unassembled WGS sequence"/>
</dbReference>
<reference evidence="1 2" key="1">
    <citation type="submission" date="2018-07" db="EMBL/GenBank/DDBJ databases">
        <title>Comparative genomes isolates from brazilian mangrove.</title>
        <authorList>
            <person name="De Araujo J.E."/>
            <person name="Taketani R.G."/>
            <person name="Silva M.C.P."/>
            <person name="Lourenco M.V."/>
            <person name="Oliveira V.M."/>
            <person name="Andreote F.D."/>
        </authorList>
    </citation>
    <scope>NUCLEOTIDE SEQUENCE [LARGE SCALE GENOMIC DNA]</scope>
    <source>
        <strain evidence="1 2">HEX PRIS-MGV</strain>
    </source>
</reference>
<proteinExistence type="predicted"/>
<dbReference type="PANTHER" id="PTHR12904:SF23">
    <property type="entry name" value="PROTEIN ZER-1 HOMOLOG"/>
    <property type="match status" value="1"/>
</dbReference>